<evidence type="ECO:0000313" key="3">
    <source>
        <dbReference type="EMBL" id="EPS93128.1"/>
    </source>
</evidence>
<dbReference type="HOGENOM" id="CLU_047026_1_0_1"/>
<gene>
    <name evidence="3" type="ORF">FOMPIDRAFT_1056262</name>
</gene>
<protein>
    <recommendedName>
        <fullName evidence="1">peptidylprolyl isomerase</fullName>
        <ecNumber evidence="1">5.2.1.8</ecNumber>
    </recommendedName>
</protein>
<dbReference type="EMBL" id="KE504297">
    <property type="protein sequence ID" value="EPS93128.1"/>
    <property type="molecule type" value="Genomic_DNA"/>
</dbReference>
<dbReference type="Gene3D" id="3.10.50.40">
    <property type="match status" value="1"/>
</dbReference>
<dbReference type="InParanoid" id="S8DP91"/>
<dbReference type="EC" id="5.2.1.8" evidence="1"/>
<keyword evidence="4" id="KW-1185">Reference proteome</keyword>
<dbReference type="SUPFAM" id="SSF54534">
    <property type="entry name" value="FKBP-like"/>
    <property type="match status" value="1"/>
</dbReference>
<dbReference type="Pfam" id="PF00254">
    <property type="entry name" value="FKBP_C"/>
    <property type="match status" value="1"/>
</dbReference>
<dbReference type="OrthoDB" id="1902587at2759"/>
<evidence type="ECO:0000256" key="1">
    <source>
        <dbReference type="PROSITE-ProRule" id="PRU00277"/>
    </source>
</evidence>
<dbReference type="STRING" id="743788.S8DP91"/>
<dbReference type="InterPro" id="IPR001179">
    <property type="entry name" value="PPIase_FKBP_dom"/>
</dbReference>
<dbReference type="InterPro" id="IPR041232">
    <property type="entry name" value="NPL"/>
</dbReference>
<dbReference type="Gene3D" id="2.60.120.340">
    <property type="entry name" value="Nucleoplasmin core domain"/>
    <property type="match status" value="1"/>
</dbReference>
<sequence length="347" mass="37966">MPTLHSFWALNIDPGFAVLIPSSPHDLRISMATLKFVEGMNYRPTSVYILPTSKTSDYRALSARDGYACCVLTPGRVEDVSLDLWLPARQGYVVECIGLNSISLLGYYTDSTGKQAARDFKAGEVPVHFEAVSQFARGQRAWKSSANIVVERNPIAEQNARILSGKERNTERAENSRSVANLASAMEPTKLRVNLVQGDTLMMISSNILPRPPSFVKLPTNPDVIKEVASPGEGELFIQPKDKVNVDIEGRVLPHRQLLVRDHIPLSVHVGYSTIPADLQAALLGAKVGSRMTVILPPHRAYDQNGHKSFGVPPNALVQFDITVISIEKDVPPEAGGRCGDHEGAER</sequence>
<keyword evidence="1" id="KW-0697">Rotamase</keyword>
<proteinExistence type="predicted"/>
<dbReference type="Pfam" id="PF17800">
    <property type="entry name" value="NPL"/>
    <property type="match status" value="1"/>
</dbReference>
<dbReference type="GO" id="GO:0003755">
    <property type="term" value="F:peptidyl-prolyl cis-trans isomerase activity"/>
    <property type="evidence" value="ECO:0007669"/>
    <property type="project" value="UniProtKB-KW"/>
</dbReference>
<evidence type="ECO:0000259" key="2">
    <source>
        <dbReference type="PROSITE" id="PS50059"/>
    </source>
</evidence>
<dbReference type="AlphaFoldDB" id="S8DP91"/>
<keyword evidence="1" id="KW-0413">Isomerase</keyword>
<comment type="catalytic activity">
    <reaction evidence="1">
        <text>[protein]-peptidylproline (omega=180) = [protein]-peptidylproline (omega=0)</text>
        <dbReference type="Rhea" id="RHEA:16237"/>
        <dbReference type="Rhea" id="RHEA-COMP:10747"/>
        <dbReference type="Rhea" id="RHEA-COMP:10748"/>
        <dbReference type="ChEBI" id="CHEBI:83833"/>
        <dbReference type="ChEBI" id="CHEBI:83834"/>
        <dbReference type="EC" id="5.2.1.8"/>
    </reaction>
</comment>
<organism evidence="3 4">
    <name type="scientific">Fomitopsis schrenkii</name>
    <name type="common">Brown rot fungus</name>
    <dbReference type="NCBI Taxonomy" id="2126942"/>
    <lineage>
        <taxon>Eukaryota</taxon>
        <taxon>Fungi</taxon>
        <taxon>Dikarya</taxon>
        <taxon>Basidiomycota</taxon>
        <taxon>Agaricomycotina</taxon>
        <taxon>Agaricomycetes</taxon>
        <taxon>Polyporales</taxon>
        <taxon>Fomitopsis</taxon>
    </lineage>
</organism>
<dbReference type="InterPro" id="IPR046357">
    <property type="entry name" value="PPIase_dom_sf"/>
</dbReference>
<feature type="domain" description="PPIase FKBP-type" evidence="2">
    <location>
        <begin position="241"/>
        <end position="328"/>
    </location>
</feature>
<evidence type="ECO:0000313" key="4">
    <source>
        <dbReference type="Proteomes" id="UP000015241"/>
    </source>
</evidence>
<name>S8DP91_FOMSC</name>
<dbReference type="PROSITE" id="PS50059">
    <property type="entry name" value="FKBP_PPIASE"/>
    <property type="match status" value="1"/>
</dbReference>
<accession>S8DP91</accession>
<dbReference type="Proteomes" id="UP000015241">
    <property type="component" value="Unassembled WGS sequence"/>
</dbReference>
<reference evidence="3 4" key="1">
    <citation type="journal article" date="2012" name="Science">
        <title>The Paleozoic origin of enzymatic lignin decomposition reconstructed from 31 fungal genomes.</title>
        <authorList>
            <person name="Floudas D."/>
            <person name="Binder M."/>
            <person name="Riley R."/>
            <person name="Barry K."/>
            <person name="Blanchette R.A."/>
            <person name="Henrissat B."/>
            <person name="Martinez A.T."/>
            <person name="Otillar R."/>
            <person name="Spatafora J.W."/>
            <person name="Yadav J.S."/>
            <person name="Aerts A."/>
            <person name="Benoit I."/>
            <person name="Boyd A."/>
            <person name="Carlson A."/>
            <person name="Copeland A."/>
            <person name="Coutinho P.M."/>
            <person name="de Vries R.P."/>
            <person name="Ferreira P."/>
            <person name="Findley K."/>
            <person name="Foster B."/>
            <person name="Gaskell J."/>
            <person name="Glotzer D."/>
            <person name="Gorecki P."/>
            <person name="Heitman J."/>
            <person name="Hesse C."/>
            <person name="Hori C."/>
            <person name="Igarashi K."/>
            <person name="Jurgens J.A."/>
            <person name="Kallen N."/>
            <person name="Kersten P."/>
            <person name="Kohler A."/>
            <person name="Kuees U."/>
            <person name="Kumar T.K.A."/>
            <person name="Kuo A."/>
            <person name="LaButti K."/>
            <person name="Larrondo L.F."/>
            <person name="Lindquist E."/>
            <person name="Ling A."/>
            <person name="Lombard V."/>
            <person name="Lucas S."/>
            <person name="Lundell T."/>
            <person name="Martin R."/>
            <person name="McLaughlin D.J."/>
            <person name="Morgenstern I."/>
            <person name="Morin E."/>
            <person name="Murat C."/>
            <person name="Nagy L.G."/>
            <person name="Nolan M."/>
            <person name="Ohm R.A."/>
            <person name="Patyshakuliyeva A."/>
            <person name="Rokas A."/>
            <person name="Ruiz-Duenas F.J."/>
            <person name="Sabat G."/>
            <person name="Salamov A."/>
            <person name="Samejima M."/>
            <person name="Schmutz J."/>
            <person name="Slot J.C."/>
            <person name="St John F."/>
            <person name="Stenlid J."/>
            <person name="Sun H."/>
            <person name="Sun S."/>
            <person name="Syed K."/>
            <person name="Tsang A."/>
            <person name="Wiebenga A."/>
            <person name="Young D."/>
            <person name="Pisabarro A."/>
            <person name="Eastwood D.C."/>
            <person name="Martin F."/>
            <person name="Cullen D."/>
            <person name="Grigoriev I.V."/>
            <person name="Hibbett D.S."/>
        </authorList>
    </citation>
    <scope>NUCLEOTIDE SEQUENCE</scope>
    <source>
        <strain evidence="4">FP-58527</strain>
    </source>
</reference>